<reference evidence="2" key="1">
    <citation type="submission" date="2016-03" db="EMBL/GenBank/DDBJ databases">
        <title>Co-evolution between Pasteurellaceae and their hosts.</title>
        <authorList>
            <person name="Hansen M.J."/>
            <person name="Bojesen A.M."/>
            <person name="Planet P."/>
        </authorList>
    </citation>
    <scope>NUCLEOTIDE SEQUENCE</scope>
    <source>
        <strain evidence="2">146/S8/89</strain>
    </source>
</reference>
<keyword evidence="1" id="KW-1133">Transmembrane helix</keyword>
<evidence type="ECO:0000256" key="1">
    <source>
        <dbReference type="SAM" id="Phobius"/>
    </source>
</evidence>
<feature type="transmembrane region" description="Helical" evidence="1">
    <location>
        <begin position="12"/>
        <end position="31"/>
    </location>
</feature>
<keyword evidence="3" id="KW-1185">Reference proteome</keyword>
<feature type="transmembrane region" description="Helical" evidence="1">
    <location>
        <begin position="97"/>
        <end position="114"/>
    </location>
</feature>
<proteinExistence type="predicted"/>
<dbReference type="RefSeq" id="WP_279573405.1">
    <property type="nucleotide sequence ID" value="NZ_LWID01000001.1"/>
</dbReference>
<sequence length="265" mass="30596">MSEQKTFPFLTALYALLPIVFLLVIDITAMFEGHSFFRAISHFSLAIFTAQFLCQMVFLRGEICPGQRGRLVQLNFVFALFWGIWFCLSLFSNYHYILMDIMAICGIIACITVWGQPPQEKVRHSLLLMGMLALCLGVGIYFWLLTYLPPITWLQFSPFSQLVIGVILAYLLLILSKNRLQNFIALLPLIAIFALIANAIAGLIMLLNYQQQLTDVMFYYSLYFGLHLLLLLFWAYPIWYSKKLNYIALLFMLEMGFCLPILMML</sequence>
<dbReference type="Proteomes" id="UP001155500">
    <property type="component" value="Unassembled WGS sequence"/>
</dbReference>
<dbReference type="AlphaFoldDB" id="A0A9X4PD95"/>
<feature type="transmembrane region" description="Helical" evidence="1">
    <location>
        <begin position="71"/>
        <end position="91"/>
    </location>
</feature>
<feature type="transmembrane region" description="Helical" evidence="1">
    <location>
        <begin position="156"/>
        <end position="176"/>
    </location>
</feature>
<evidence type="ECO:0000313" key="2">
    <source>
        <dbReference type="EMBL" id="MDG6896042.1"/>
    </source>
</evidence>
<name>A0A9X4PD95_9PAST</name>
<comment type="caution">
    <text evidence="2">The sequence shown here is derived from an EMBL/GenBank/DDBJ whole genome shotgun (WGS) entry which is preliminary data.</text>
</comment>
<feature type="transmembrane region" description="Helical" evidence="1">
    <location>
        <begin position="218"/>
        <end position="239"/>
    </location>
</feature>
<feature type="transmembrane region" description="Helical" evidence="1">
    <location>
        <begin position="37"/>
        <end position="59"/>
    </location>
</feature>
<feature type="transmembrane region" description="Helical" evidence="1">
    <location>
        <begin position="246"/>
        <end position="264"/>
    </location>
</feature>
<keyword evidence="1" id="KW-0812">Transmembrane</keyword>
<evidence type="ECO:0000313" key="3">
    <source>
        <dbReference type="Proteomes" id="UP001155500"/>
    </source>
</evidence>
<organism evidence="2 3">
    <name type="scientific">Volucribacter amazonae</name>
    <dbReference type="NCBI Taxonomy" id="256731"/>
    <lineage>
        <taxon>Bacteria</taxon>
        <taxon>Pseudomonadati</taxon>
        <taxon>Pseudomonadota</taxon>
        <taxon>Gammaproteobacteria</taxon>
        <taxon>Pasteurellales</taxon>
        <taxon>Pasteurellaceae</taxon>
        <taxon>Volucribacter</taxon>
    </lineage>
</organism>
<keyword evidence="1" id="KW-0472">Membrane</keyword>
<feature type="transmembrane region" description="Helical" evidence="1">
    <location>
        <begin position="183"/>
        <end position="206"/>
    </location>
</feature>
<dbReference type="EMBL" id="LWID01000001">
    <property type="protein sequence ID" value="MDG6896042.1"/>
    <property type="molecule type" value="Genomic_DNA"/>
</dbReference>
<gene>
    <name evidence="2" type="ORF">A6A20_10515</name>
</gene>
<accession>A0A9X4PD95</accession>
<feature type="transmembrane region" description="Helical" evidence="1">
    <location>
        <begin position="126"/>
        <end position="144"/>
    </location>
</feature>
<protein>
    <submittedName>
        <fullName evidence="2">Uncharacterized protein</fullName>
    </submittedName>
</protein>